<dbReference type="Proteomes" id="UP001164250">
    <property type="component" value="Chromosome 9"/>
</dbReference>
<evidence type="ECO:0000313" key="2">
    <source>
        <dbReference type="Proteomes" id="UP001164250"/>
    </source>
</evidence>
<comment type="caution">
    <text evidence="1">The sequence shown here is derived from an EMBL/GenBank/DDBJ whole genome shotgun (WGS) entry which is preliminary data.</text>
</comment>
<organism evidence="1 2">
    <name type="scientific">Pistacia atlantica</name>
    <dbReference type="NCBI Taxonomy" id="434234"/>
    <lineage>
        <taxon>Eukaryota</taxon>
        <taxon>Viridiplantae</taxon>
        <taxon>Streptophyta</taxon>
        <taxon>Embryophyta</taxon>
        <taxon>Tracheophyta</taxon>
        <taxon>Spermatophyta</taxon>
        <taxon>Magnoliopsida</taxon>
        <taxon>eudicotyledons</taxon>
        <taxon>Gunneridae</taxon>
        <taxon>Pentapetalae</taxon>
        <taxon>rosids</taxon>
        <taxon>malvids</taxon>
        <taxon>Sapindales</taxon>
        <taxon>Anacardiaceae</taxon>
        <taxon>Pistacia</taxon>
    </lineage>
</organism>
<keyword evidence="2" id="KW-1185">Reference proteome</keyword>
<reference evidence="2" key="1">
    <citation type="journal article" date="2023" name="G3 (Bethesda)">
        <title>Genome assembly and association tests identify interacting loci associated with vigor, precocity, and sex in interspecific pistachio rootstocks.</title>
        <authorList>
            <person name="Palmer W."/>
            <person name="Jacygrad E."/>
            <person name="Sagayaradj S."/>
            <person name="Cavanaugh K."/>
            <person name="Han R."/>
            <person name="Bertier L."/>
            <person name="Beede B."/>
            <person name="Kafkas S."/>
            <person name="Golino D."/>
            <person name="Preece J."/>
            <person name="Michelmore R."/>
        </authorList>
    </citation>
    <scope>NUCLEOTIDE SEQUENCE [LARGE SCALE GENOMIC DNA]</scope>
</reference>
<protein>
    <submittedName>
        <fullName evidence="1">Uncharacterized protein</fullName>
    </submittedName>
</protein>
<gene>
    <name evidence="1" type="ORF">Patl1_32599</name>
</gene>
<evidence type="ECO:0000313" key="1">
    <source>
        <dbReference type="EMBL" id="KAJ0088483.1"/>
    </source>
</evidence>
<sequence>MFDLDCIFTWCVFFSEEKDSEVQFGQLKRFSLLELQVATNTFSEENILGIGGFSKVYKGWLADGIMVAVKS</sequence>
<accession>A0ACC1APA7</accession>
<dbReference type="EMBL" id="CM047905">
    <property type="protein sequence ID" value="KAJ0088483.1"/>
    <property type="molecule type" value="Genomic_DNA"/>
</dbReference>
<proteinExistence type="predicted"/>
<name>A0ACC1APA7_9ROSI</name>